<dbReference type="Proteomes" id="UP000199266">
    <property type="component" value="Unassembled WGS sequence"/>
</dbReference>
<evidence type="ECO:0000256" key="2">
    <source>
        <dbReference type="ARBA" id="ARBA00022448"/>
    </source>
</evidence>
<dbReference type="NCBIfam" id="TIGR00787">
    <property type="entry name" value="dctP"/>
    <property type="match status" value="1"/>
</dbReference>
<comment type="similarity">
    <text evidence="1">Belongs to the bacterial solute-binding protein 7 family.</text>
</comment>
<organism evidence="4 5">
    <name type="scientific">Acetomicrobium thermoterrenum DSM 13490</name>
    <dbReference type="NCBI Taxonomy" id="1120987"/>
    <lineage>
        <taxon>Bacteria</taxon>
        <taxon>Thermotogati</taxon>
        <taxon>Synergistota</taxon>
        <taxon>Synergistia</taxon>
        <taxon>Synergistales</taxon>
        <taxon>Acetomicrobiaceae</taxon>
        <taxon>Acetomicrobium</taxon>
    </lineage>
</organism>
<dbReference type="PANTHER" id="PTHR33376:SF7">
    <property type="entry name" value="C4-DICARBOXYLATE-BINDING PROTEIN DCTB"/>
    <property type="match status" value="1"/>
</dbReference>
<evidence type="ECO:0000313" key="5">
    <source>
        <dbReference type="Proteomes" id="UP000199266"/>
    </source>
</evidence>
<dbReference type="CDD" id="cd13677">
    <property type="entry name" value="PBP2_TRAP_SBP_like_6"/>
    <property type="match status" value="1"/>
</dbReference>
<sequence>MKAERKCVVFMVAFVFLFVSSVAFGAEKVIKLSHLNPQQPFEVATAAMSAVFKNIVESESGGALKVEIYPAGQLGNERETMEQVQLGVIQSYIASAGGIAIFYPLYSILDIPFALPNYEVAWKVFDGPFGQYLAKDIEEKTGYKVLGFGESGGFFQITNSKRPIKSVADMKGLKIRTMTIPTHEELMRLYGAAPTPVAWAEVYTALQTGVVDGQHNPIPIILTGRLYEVQKYITITNHLYSPYCWVMNKDFYNSLSETEREIVDRAAREANVSGRGLNRIIEASDKGLPTLIKAGMEVNVLSPESLEEFRRIGREGMMEFIEKRFKDEGVELAEKYLKAIEEAED</sequence>
<proteinExistence type="inferred from homology"/>
<name>A0A1H3E1Y2_9BACT</name>
<dbReference type="InterPro" id="IPR018389">
    <property type="entry name" value="DctP_fam"/>
</dbReference>
<keyword evidence="5" id="KW-1185">Reference proteome</keyword>
<evidence type="ECO:0000313" key="4">
    <source>
        <dbReference type="EMBL" id="SDX72695.1"/>
    </source>
</evidence>
<protein>
    <submittedName>
        <fullName evidence="4">Tripartite ATP-independent transporter solute receptor, DctP family</fullName>
    </submittedName>
</protein>
<evidence type="ECO:0000256" key="1">
    <source>
        <dbReference type="ARBA" id="ARBA00009023"/>
    </source>
</evidence>
<reference evidence="5" key="1">
    <citation type="submission" date="2016-10" db="EMBL/GenBank/DDBJ databases">
        <authorList>
            <person name="Varghese N."/>
            <person name="Submissions S."/>
        </authorList>
    </citation>
    <scope>NUCLEOTIDE SEQUENCE [LARGE SCALE GENOMIC DNA]</scope>
    <source>
        <strain evidence="5">DSM 13490</strain>
    </source>
</reference>
<keyword evidence="3" id="KW-0732">Signal</keyword>
<dbReference type="GO" id="GO:0030288">
    <property type="term" value="C:outer membrane-bounded periplasmic space"/>
    <property type="evidence" value="ECO:0007669"/>
    <property type="project" value="InterPro"/>
</dbReference>
<dbReference type="AlphaFoldDB" id="A0A1H3E1Y2"/>
<dbReference type="PANTHER" id="PTHR33376">
    <property type="match status" value="1"/>
</dbReference>
<dbReference type="InterPro" id="IPR004682">
    <property type="entry name" value="TRAP_DctP"/>
</dbReference>
<gene>
    <name evidence="4" type="ORF">SAMN03080603_00375</name>
</gene>
<dbReference type="GO" id="GO:0055085">
    <property type="term" value="P:transmembrane transport"/>
    <property type="evidence" value="ECO:0007669"/>
    <property type="project" value="InterPro"/>
</dbReference>
<evidence type="ECO:0000256" key="3">
    <source>
        <dbReference type="ARBA" id="ARBA00022729"/>
    </source>
</evidence>
<dbReference type="SUPFAM" id="SSF53850">
    <property type="entry name" value="Periplasmic binding protein-like II"/>
    <property type="match status" value="1"/>
</dbReference>
<accession>A0A1H3E1Y2</accession>
<dbReference type="EMBL" id="FNPD01000002">
    <property type="protein sequence ID" value="SDX72695.1"/>
    <property type="molecule type" value="Genomic_DNA"/>
</dbReference>
<dbReference type="NCBIfam" id="NF037995">
    <property type="entry name" value="TRAP_S1"/>
    <property type="match status" value="1"/>
</dbReference>
<dbReference type="RefSeq" id="WP_234945372.1">
    <property type="nucleotide sequence ID" value="NZ_FNPD01000002.1"/>
</dbReference>
<keyword evidence="4" id="KW-0675">Receptor</keyword>
<keyword evidence="2" id="KW-0813">Transport</keyword>
<dbReference type="PIRSF" id="PIRSF006470">
    <property type="entry name" value="DctB"/>
    <property type="match status" value="1"/>
</dbReference>
<dbReference type="InterPro" id="IPR038404">
    <property type="entry name" value="TRAP_DctP_sf"/>
</dbReference>
<dbReference type="Gene3D" id="3.40.190.170">
    <property type="entry name" value="Bacterial extracellular solute-binding protein, family 7"/>
    <property type="match status" value="1"/>
</dbReference>
<dbReference type="Pfam" id="PF03480">
    <property type="entry name" value="DctP"/>
    <property type="match status" value="1"/>
</dbReference>